<dbReference type="InterPro" id="IPR025159">
    <property type="entry name" value="AbiEi_N"/>
</dbReference>
<proteinExistence type="predicted"/>
<name>A0A7W8TVV3_9MICC</name>
<feature type="domain" description="AbiEi antitoxin N-terminal" evidence="1">
    <location>
        <begin position="10"/>
        <end position="54"/>
    </location>
</feature>
<dbReference type="Proteomes" id="UP000580797">
    <property type="component" value="Unassembled WGS sequence"/>
</dbReference>
<dbReference type="EMBL" id="JACHDR010000001">
    <property type="protein sequence ID" value="MBB5512476.1"/>
    <property type="molecule type" value="Genomic_DNA"/>
</dbReference>
<gene>
    <name evidence="2" type="ORF">HD598_001163</name>
</gene>
<protein>
    <submittedName>
        <fullName evidence="2">Putative transcriptional regulator of viral defense system</fullName>
    </submittedName>
</protein>
<organism evidence="2 3">
    <name type="scientific">Neomicrococcus aestuarii</name>
    <dbReference type="NCBI Taxonomy" id="556325"/>
    <lineage>
        <taxon>Bacteria</taxon>
        <taxon>Bacillati</taxon>
        <taxon>Actinomycetota</taxon>
        <taxon>Actinomycetes</taxon>
        <taxon>Micrococcales</taxon>
        <taxon>Micrococcaceae</taxon>
        <taxon>Neomicrococcus</taxon>
    </lineage>
</organism>
<comment type="caution">
    <text evidence="2">The sequence shown here is derived from an EMBL/GenBank/DDBJ whole genome shotgun (WGS) entry which is preliminary data.</text>
</comment>
<evidence type="ECO:0000313" key="2">
    <source>
        <dbReference type="EMBL" id="MBB5512476.1"/>
    </source>
</evidence>
<dbReference type="Pfam" id="PF13338">
    <property type="entry name" value="AbiEi_4"/>
    <property type="match status" value="1"/>
</dbReference>
<dbReference type="AlphaFoldDB" id="A0A7W8TVV3"/>
<accession>A0A7W8TVV3</accession>
<evidence type="ECO:0000259" key="1">
    <source>
        <dbReference type="Pfam" id="PF13338"/>
    </source>
</evidence>
<reference evidence="2 3" key="1">
    <citation type="submission" date="2020-08" db="EMBL/GenBank/DDBJ databases">
        <title>Sequencing the genomes of 1000 actinobacteria strains.</title>
        <authorList>
            <person name="Klenk H.-P."/>
        </authorList>
    </citation>
    <scope>NUCLEOTIDE SEQUENCE [LARGE SCALE GENOMIC DNA]</scope>
    <source>
        <strain evidence="2 3">DSM 105783</strain>
    </source>
</reference>
<dbReference type="RefSeq" id="WP_183664453.1">
    <property type="nucleotide sequence ID" value="NZ_BAAARH010000014.1"/>
</dbReference>
<evidence type="ECO:0000313" key="3">
    <source>
        <dbReference type="Proteomes" id="UP000580797"/>
    </source>
</evidence>
<sequence length="285" mass="31784">MNTNEALRVLAEVTVSQWGMLTTAQANARGISRVLLSRLAKAGHLVRLSHGVYRDAGVPIDRFEDLRAAWLSTEPKKLAEDRMKNLAHGVVVGGTSAAQLHGIGDLWAERHEFVARDRKQSQRTEIRYRRRLLEDQDVTLVEGIPVMRIERTLADLLEETRELSLVADALRDAVKVQQLDVARMTALLEPLAERNGFRRHDGKSLLGRLLEIAGLDVDSKAMRISQDIALTEKVVQHYQAMKSSSGREQSGSVPIIDFSQAWSPSAHSWGIYNYLTPVSTGTRTS</sequence>